<reference evidence="3" key="1">
    <citation type="submission" date="2011-08" db="EMBL/GenBank/DDBJ databases">
        <title>The draft genome of Latimeria chalumnae.</title>
        <authorList>
            <person name="Di Palma F."/>
            <person name="Alfoldi J."/>
            <person name="Johnson J."/>
            <person name="Berlin A."/>
            <person name="Gnerre S."/>
            <person name="Jaffe D."/>
            <person name="MacCallum I."/>
            <person name="Young S."/>
            <person name="Walker B.J."/>
            <person name="Lander E."/>
            <person name="Lindblad-Toh K."/>
        </authorList>
    </citation>
    <scope>NUCLEOTIDE SEQUENCE [LARGE SCALE GENOMIC DNA]</scope>
    <source>
        <strain evidence="3">Wild caught</strain>
    </source>
</reference>
<protein>
    <recommendedName>
        <fullName evidence="4">Protein phosphatase 4 regulatory subunit 1</fullName>
    </recommendedName>
</protein>
<dbReference type="OMA" id="ECDSIRI"/>
<dbReference type="GO" id="GO:0019888">
    <property type="term" value="F:protein phosphatase regulator activity"/>
    <property type="evidence" value="ECO:0007669"/>
    <property type="project" value="TreeGrafter"/>
</dbReference>
<dbReference type="Gene3D" id="1.25.10.10">
    <property type="entry name" value="Leucine-rich Repeat Variant"/>
    <property type="match status" value="1"/>
</dbReference>
<dbReference type="Proteomes" id="UP000008672">
    <property type="component" value="Unassembled WGS sequence"/>
</dbReference>
<name>H3AJI0_LATCH</name>
<dbReference type="InParanoid" id="H3AJI0"/>
<dbReference type="HOGENOM" id="CLU_125275_0_0_1"/>
<dbReference type="EMBL" id="AFYH01211631">
    <property type="status" value="NOT_ANNOTATED_CDS"/>
    <property type="molecule type" value="Genomic_DNA"/>
</dbReference>
<evidence type="ECO:0000256" key="1">
    <source>
        <dbReference type="ARBA" id="ARBA00022737"/>
    </source>
</evidence>
<dbReference type="STRING" id="7897.ENSLACP00000009801"/>
<evidence type="ECO:0000313" key="2">
    <source>
        <dbReference type="Ensembl" id="ENSLACP00000009801.1"/>
    </source>
</evidence>
<organism evidence="2 3">
    <name type="scientific">Latimeria chalumnae</name>
    <name type="common">Coelacanth</name>
    <dbReference type="NCBI Taxonomy" id="7897"/>
    <lineage>
        <taxon>Eukaryota</taxon>
        <taxon>Metazoa</taxon>
        <taxon>Chordata</taxon>
        <taxon>Craniata</taxon>
        <taxon>Vertebrata</taxon>
        <taxon>Euteleostomi</taxon>
        <taxon>Coelacanthiformes</taxon>
        <taxon>Coelacanthidae</taxon>
        <taxon>Latimeria</taxon>
    </lineage>
</organism>
<dbReference type="Bgee" id="ENSLACG00000008644">
    <property type="expression patterns" value="Expressed in chordate pharynx and 6 other cell types or tissues"/>
</dbReference>
<dbReference type="AlphaFoldDB" id="H3AJI0"/>
<dbReference type="GeneTree" id="ENSGT00950000183066"/>
<dbReference type="PANTHER" id="PTHR10648:SF8">
    <property type="entry name" value="SERINE_THREONINE-PROTEIN PHOSPHATASE 4 REGULATORY SUBUNIT 1"/>
    <property type="match status" value="1"/>
</dbReference>
<dbReference type="SUPFAM" id="SSF48371">
    <property type="entry name" value="ARM repeat"/>
    <property type="match status" value="1"/>
</dbReference>
<reference evidence="2" key="2">
    <citation type="submission" date="2025-08" db="UniProtKB">
        <authorList>
            <consortium name="Ensembl"/>
        </authorList>
    </citation>
    <scope>IDENTIFICATION</scope>
</reference>
<evidence type="ECO:0008006" key="4">
    <source>
        <dbReference type="Google" id="ProtNLM"/>
    </source>
</evidence>
<dbReference type="GO" id="GO:0005737">
    <property type="term" value="C:cytoplasm"/>
    <property type="evidence" value="ECO:0007669"/>
    <property type="project" value="TreeGrafter"/>
</dbReference>
<dbReference type="PANTHER" id="PTHR10648">
    <property type="entry name" value="SERINE/THREONINE-PROTEIN PHOSPHATASE PP2A 65 KDA REGULATORY SUBUNIT"/>
    <property type="match status" value="1"/>
</dbReference>
<sequence length="153" mass="17278">MADLSLFQEDLQEEIDGFGVDDYSSESDVIIIPSALDFVSQDEMLTPLGRLDKYAASENIFNSLRQMVARSLLDTLRAVSDDEGDCIAVLERVSRLAEDSEPTVRAELMEQVPHIAMFFQENRTSIPYAFSKYLLPIVVRYLADQNNQVSTFT</sequence>
<dbReference type="EMBL" id="AFYH01211633">
    <property type="status" value="NOT_ANNOTATED_CDS"/>
    <property type="molecule type" value="Genomic_DNA"/>
</dbReference>
<dbReference type="InterPro" id="IPR016024">
    <property type="entry name" value="ARM-type_fold"/>
</dbReference>
<dbReference type="InterPro" id="IPR011989">
    <property type="entry name" value="ARM-like"/>
</dbReference>
<dbReference type="EMBL" id="AFYH01211632">
    <property type="status" value="NOT_ANNOTATED_CDS"/>
    <property type="molecule type" value="Genomic_DNA"/>
</dbReference>
<keyword evidence="3" id="KW-1185">Reference proteome</keyword>
<dbReference type="Ensembl" id="ENSLACT00000009877.1">
    <property type="protein sequence ID" value="ENSLACP00000009801.1"/>
    <property type="gene ID" value="ENSLACG00000008644.1"/>
</dbReference>
<evidence type="ECO:0000313" key="3">
    <source>
        <dbReference type="Proteomes" id="UP000008672"/>
    </source>
</evidence>
<accession>H3AJI0</accession>
<reference evidence="2" key="3">
    <citation type="submission" date="2025-09" db="UniProtKB">
        <authorList>
            <consortium name="Ensembl"/>
        </authorList>
    </citation>
    <scope>IDENTIFICATION</scope>
</reference>
<keyword evidence="1" id="KW-0677">Repeat</keyword>
<dbReference type="eggNOG" id="KOG0211">
    <property type="taxonomic scope" value="Eukaryota"/>
</dbReference>
<proteinExistence type="predicted"/>
<dbReference type="InterPro" id="IPR051023">
    <property type="entry name" value="PP2A_Regulatory_Subunit_A"/>
</dbReference>